<keyword evidence="3" id="KW-0489">Methyltransferase</keyword>
<evidence type="ECO:0000256" key="2">
    <source>
        <dbReference type="ARBA" id="ARBA00022573"/>
    </source>
</evidence>
<dbReference type="NCBIfam" id="TIGR02467">
    <property type="entry name" value="CbiE"/>
    <property type="match status" value="1"/>
</dbReference>
<dbReference type="InterPro" id="IPR000878">
    <property type="entry name" value="4pyrrol_Mease"/>
</dbReference>
<dbReference type="InterPro" id="IPR035996">
    <property type="entry name" value="4pyrrol_Methylase_sf"/>
</dbReference>
<dbReference type="Gene3D" id="3.30.950.10">
    <property type="entry name" value="Methyltransferase, Cobalt-precorrin-4 Transmethylase, Domain 2"/>
    <property type="match status" value="1"/>
</dbReference>
<evidence type="ECO:0000313" key="7">
    <source>
        <dbReference type="EMBL" id="MCC2167488.1"/>
    </source>
</evidence>
<dbReference type="SUPFAM" id="SSF53335">
    <property type="entry name" value="S-adenosyl-L-methionine-dependent methyltransferases"/>
    <property type="match status" value="1"/>
</dbReference>
<dbReference type="SUPFAM" id="SSF53790">
    <property type="entry name" value="Tetrapyrrole methylase"/>
    <property type="match status" value="1"/>
</dbReference>
<dbReference type="EMBL" id="JAJEQF010000014">
    <property type="protein sequence ID" value="MCC2167488.1"/>
    <property type="molecule type" value="Genomic_DNA"/>
</dbReference>
<dbReference type="GO" id="GO:0009236">
    <property type="term" value="P:cobalamin biosynthetic process"/>
    <property type="evidence" value="ECO:0007669"/>
    <property type="project" value="UniProtKB-KW"/>
</dbReference>
<dbReference type="InterPro" id="IPR050714">
    <property type="entry name" value="Cobalamin_biosynth_MTase"/>
</dbReference>
<evidence type="ECO:0000256" key="3">
    <source>
        <dbReference type="ARBA" id="ARBA00022603"/>
    </source>
</evidence>
<name>A0AAE3ATD6_9FIRM</name>
<dbReference type="InterPro" id="IPR014776">
    <property type="entry name" value="4pyrrole_Mease_sub2"/>
</dbReference>
<accession>A0AAE3ATD6</accession>
<gene>
    <name evidence="7" type="primary">cbiE</name>
    <name evidence="7" type="ORF">LKD45_07220</name>
</gene>
<keyword evidence="2" id="KW-0169">Cobalamin biosynthesis</keyword>
<keyword evidence="8" id="KW-1185">Reference proteome</keyword>
<dbReference type="PROSITE" id="PS51257">
    <property type="entry name" value="PROKAR_LIPOPROTEIN"/>
    <property type="match status" value="1"/>
</dbReference>
<dbReference type="GO" id="GO:0032259">
    <property type="term" value="P:methylation"/>
    <property type="evidence" value="ECO:0007669"/>
    <property type="project" value="UniProtKB-KW"/>
</dbReference>
<dbReference type="NCBIfam" id="TIGR02469">
    <property type="entry name" value="CbiT"/>
    <property type="match status" value="1"/>
</dbReference>
<organism evidence="7 8">
    <name type="scientific">Gallintestinimicrobium propionicum</name>
    <dbReference type="NCBI Taxonomy" id="2981770"/>
    <lineage>
        <taxon>Bacteria</taxon>
        <taxon>Bacillati</taxon>
        <taxon>Bacillota</taxon>
        <taxon>Clostridia</taxon>
        <taxon>Lachnospirales</taxon>
        <taxon>Lachnospiraceae</taxon>
        <taxon>Gallintestinimicrobium</taxon>
    </lineage>
</organism>
<dbReference type="RefSeq" id="WP_308728138.1">
    <property type="nucleotide sequence ID" value="NZ_JAJEQF010000014.1"/>
</dbReference>
<evidence type="ECO:0000259" key="6">
    <source>
        <dbReference type="Pfam" id="PF00590"/>
    </source>
</evidence>
<dbReference type="GO" id="GO:0008276">
    <property type="term" value="F:protein methyltransferase activity"/>
    <property type="evidence" value="ECO:0007669"/>
    <property type="project" value="InterPro"/>
</dbReference>
<sequence length="428" mass="45377">MRKLTVVGMGPGSQSCLTLEALEALRKADLIVGAGRLLETLPEGCSKNRKIAVSAQAVCDAVYGSDSSFPCVVCTGDTGCYSLCTGLGKYWDGELSILPGIGSMSYLAAKLQLPWQDWKVVSAHGRACDPVAAVTENPEVFFLTGPDNTAQELCRQLMQAGFGGCRAYVGEKLSYPEERIVSGTVREIAEKIFAPLAVLVVKREKTADDIGNDTVSAKKDSENSVTGSCWRERAKTHGPGLLDDWFVRGEVPMTKQEVRAAALAKLGAAGAKVLYDVGAGTGSVSVELSLMAGQADVYAIECEEKAVELIGKNRERFGCGNLHVVFGKAPQALDSLPAPDAVFIGGTKGNLPEILSILFEKNPSVRIVVTAILLETALQACESLEAFTLKPAEIMQLQVSRSKKAGKGHMLCANNPIFLISAGGCADE</sequence>
<proteinExistence type="predicted"/>
<protein>
    <submittedName>
        <fullName evidence="7">Precorrin-6y C5,15-methyltransferase (Decarboxylating) subunit CbiE</fullName>
    </submittedName>
</protein>
<dbReference type="Gene3D" id="3.40.1010.10">
    <property type="entry name" value="Cobalt-precorrin-4 Transmethylase, Domain 1"/>
    <property type="match status" value="1"/>
</dbReference>
<dbReference type="CDD" id="cd02440">
    <property type="entry name" value="AdoMet_MTases"/>
    <property type="match status" value="1"/>
</dbReference>
<dbReference type="InterPro" id="IPR029063">
    <property type="entry name" value="SAM-dependent_MTases_sf"/>
</dbReference>
<dbReference type="InterPro" id="IPR014008">
    <property type="entry name" value="Cbl_synth_MTase_CbiT"/>
</dbReference>
<comment type="caution">
    <text evidence="7">The sequence shown here is derived from an EMBL/GenBank/DDBJ whole genome shotgun (WGS) entry which is preliminary data.</text>
</comment>
<dbReference type="AlphaFoldDB" id="A0AAE3ATD6"/>
<evidence type="ECO:0000313" key="8">
    <source>
        <dbReference type="Proteomes" id="UP001199355"/>
    </source>
</evidence>
<dbReference type="Pfam" id="PF00590">
    <property type="entry name" value="TP_methylase"/>
    <property type="match status" value="1"/>
</dbReference>
<keyword evidence="4" id="KW-0808">Transferase</keyword>
<dbReference type="CDD" id="cd11644">
    <property type="entry name" value="Precorrin-6Y-MT"/>
    <property type="match status" value="1"/>
</dbReference>
<dbReference type="InterPro" id="IPR014777">
    <property type="entry name" value="4pyrrole_Mease_sub1"/>
</dbReference>
<evidence type="ECO:0000256" key="5">
    <source>
        <dbReference type="ARBA" id="ARBA00022691"/>
    </source>
</evidence>
<dbReference type="InterPro" id="IPR012818">
    <property type="entry name" value="CbiE"/>
</dbReference>
<evidence type="ECO:0000256" key="4">
    <source>
        <dbReference type="ARBA" id="ARBA00022679"/>
    </source>
</evidence>
<keyword evidence="5" id="KW-0949">S-adenosyl-L-methionine</keyword>
<feature type="domain" description="Tetrapyrrole methylase" evidence="6">
    <location>
        <begin position="3"/>
        <end position="189"/>
    </location>
</feature>
<dbReference type="Gene3D" id="3.40.50.150">
    <property type="entry name" value="Vaccinia Virus protein VP39"/>
    <property type="match status" value="1"/>
</dbReference>
<reference evidence="7 8" key="1">
    <citation type="submission" date="2021-10" db="EMBL/GenBank/DDBJ databases">
        <title>Anaerobic single-cell dispensing facilitates the cultivation of human gut bacteria.</title>
        <authorList>
            <person name="Afrizal A."/>
        </authorList>
    </citation>
    <scope>NUCLEOTIDE SEQUENCE [LARGE SCALE GENOMIC DNA]</scope>
    <source>
        <strain evidence="7 8">CLA-AA-H244</strain>
    </source>
</reference>
<dbReference type="Proteomes" id="UP001199355">
    <property type="component" value="Unassembled WGS sequence"/>
</dbReference>
<evidence type="ECO:0000256" key="1">
    <source>
        <dbReference type="ARBA" id="ARBA00004953"/>
    </source>
</evidence>
<comment type="pathway">
    <text evidence="1">Cofactor biosynthesis; adenosylcobalamin biosynthesis.</text>
</comment>
<dbReference type="PANTHER" id="PTHR43182">
    <property type="entry name" value="COBALT-PRECORRIN-6B C(15)-METHYLTRANSFERASE (DECARBOXYLATING)"/>
    <property type="match status" value="1"/>
</dbReference>
<dbReference type="PANTHER" id="PTHR43182:SF1">
    <property type="entry name" value="COBALT-PRECORRIN-7 C(5)-METHYLTRANSFERASE"/>
    <property type="match status" value="1"/>
</dbReference>